<dbReference type="Gene3D" id="3.30.310.200">
    <property type="match status" value="1"/>
</dbReference>
<evidence type="ECO:0000256" key="9">
    <source>
        <dbReference type="ARBA" id="ARBA00023134"/>
    </source>
</evidence>
<comment type="catalytic activity">
    <reaction evidence="10">
        <text>L-threonyl-[protein] + ATP = O-phospho-L-threonyl-[protein] + ADP + H(+)</text>
        <dbReference type="Rhea" id="RHEA:46608"/>
        <dbReference type="Rhea" id="RHEA-COMP:11060"/>
        <dbReference type="Rhea" id="RHEA-COMP:11605"/>
        <dbReference type="ChEBI" id="CHEBI:15378"/>
        <dbReference type="ChEBI" id="CHEBI:30013"/>
        <dbReference type="ChEBI" id="CHEBI:30616"/>
        <dbReference type="ChEBI" id="CHEBI:61977"/>
        <dbReference type="ChEBI" id="CHEBI:456216"/>
        <dbReference type="EC" id="2.7.11.1"/>
    </reaction>
</comment>
<keyword evidence="7" id="KW-0418">Kinase</keyword>
<keyword evidence="8" id="KW-0067">ATP-binding</keyword>
<dbReference type="SMART" id="SM00174">
    <property type="entry name" value="RHO"/>
    <property type="match status" value="1"/>
</dbReference>
<dbReference type="InterPro" id="IPR020859">
    <property type="entry name" value="ROC"/>
</dbReference>
<dbReference type="InterPro" id="IPR036388">
    <property type="entry name" value="WH-like_DNA-bd_sf"/>
</dbReference>
<dbReference type="InterPro" id="IPR057263">
    <property type="entry name" value="COR-B"/>
</dbReference>
<keyword evidence="5" id="KW-0677">Repeat</keyword>
<dbReference type="SMART" id="SM00173">
    <property type="entry name" value="RAS"/>
    <property type="match status" value="1"/>
</dbReference>
<protein>
    <recommendedName>
        <fullName evidence="1">non-specific serine/threonine protein kinase</fullName>
        <ecNumber evidence="1">2.7.11.1</ecNumber>
    </recommendedName>
</protein>
<name>A0AAV3XN10_9CYAN</name>
<evidence type="ECO:0000256" key="3">
    <source>
        <dbReference type="ARBA" id="ARBA00022614"/>
    </source>
</evidence>
<dbReference type="Pfam" id="PF13855">
    <property type="entry name" value="LRR_8"/>
    <property type="match status" value="1"/>
</dbReference>
<dbReference type="Gene3D" id="1.10.10.10">
    <property type="entry name" value="Winged helix-like DNA-binding domain superfamily/Winged helix DNA-binding domain"/>
    <property type="match status" value="1"/>
</dbReference>
<dbReference type="GO" id="GO:0005525">
    <property type="term" value="F:GTP binding"/>
    <property type="evidence" value="ECO:0007669"/>
    <property type="project" value="UniProtKB-KW"/>
</dbReference>
<accession>A0AAV3XN10</accession>
<comment type="catalytic activity">
    <reaction evidence="11">
        <text>L-seryl-[protein] + ATP = O-phospho-L-seryl-[protein] + ADP + H(+)</text>
        <dbReference type="Rhea" id="RHEA:17989"/>
        <dbReference type="Rhea" id="RHEA-COMP:9863"/>
        <dbReference type="Rhea" id="RHEA-COMP:11604"/>
        <dbReference type="ChEBI" id="CHEBI:15378"/>
        <dbReference type="ChEBI" id="CHEBI:29999"/>
        <dbReference type="ChEBI" id="CHEBI:30616"/>
        <dbReference type="ChEBI" id="CHEBI:83421"/>
        <dbReference type="ChEBI" id="CHEBI:456216"/>
        <dbReference type="EC" id="2.7.11.1"/>
    </reaction>
</comment>
<dbReference type="InterPro" id="IPR001806">
    <property type="entry name" value="Small_GTPase"/>
</dbReference>
<dbReference type="PROSITE" id="PS51419">
    <property type="entry name" value="RAB"/>
    <property type="match status" value="1"/>
</dbReference>
<evidence type="ECO:0000256" key="6">
    <source>
        <dbReference type="ARBA" id="ARBA00022741"/>
    </source>
</evidence>
<dbReference type="AlphaFoldDB" id="A0AAV3XN10"/>
<keyword evidence="9" id="KW-0342">GTP-binding</keyword>
<dbReference type="Proteomes" id="UP001050975">
    <property type="component" value="Unassembled WGS sequence"/>
</dbReference>
<evidence type="ECO:0000256" key="8">
    <source>
        <dbReference type="ARBA" id="ARBA00022840"/>
    </source>
</evidence>
<comment type="caution">
    <text evidence="13">The sequence shown here is derived from an EMBL/GenBank/DDBJ whole genome shotgun (WGS) entry which is preliminary data.</text>
</comment>
<reference evidence="13" key="1">
    <citation type="submission" date="2019-10" db="EMBL/GenBank/DDBJ databases">
        <title>Draft genome sequece of Microseira wollei NIES-4236.</title>
        <authorList>
            <person name="Yamaguchi H."/>
            <person name="Suzuki S."/>
            <person name="Kawachi M."/>
        </authorList>
    </citation>
    <scope>NUCLEOTIDE SEQUENCE</scope>
    <source>
        <strain evidence="13">NIES-4236</strain>
    </source>
</reference>
<dbReference type="PRINTS" id="PR00449">
    <property type="entry name" value="RASTRNSFRMNG"/>
</dbReference>
<dbReference type="CDD" id="cd09914">
    <property type="entry name" value="RocCOR"/>
    <property type="match status" value="1"/>
</dbReference>
<dbReference type="RefSeq" id="WP_226589290.1">
    <property type="nucleotide sequence ID" value="NZ_BLAY01000150.1"/>
</dbReference>
<evidence type="ECO:0000313" key="14">
    <source>
        <dbReference type="Proteomes" id="UP001050975"/>
    </source>
</evidence>
<evidence type="ECO:0000256" key="1">
    <source>
        <dbReference type="ARBA" id="ARBA00012513"/>
    </source>
</evidence>
<dbReference type="GO" id="GO:0004674">
    <property type="term" value="F:protein serine/threonine kinase activity"/>
    <property type="evidence" value="ECO:0007669"/>
    <property type="project" value="UniProtKB-KW"/>
</dbReference>
<dbReference type="InterPro" id="IPR003591">
    <property type="entry name" value="Leu-rich_rpt_typical-subtyp"/>
</dbReference>
<evidence type="ECO:0000313" key="13">
    <source>
        <dbReference type="EMBL" id="GET42161.1"/>
    </source>
</evidence>
<dbReference type="GO" id="GO:0005524">
    <property type="term" value="F:ATP binding"/>
    <property type="evidence" value="ECO:0007669"/>
    <property type="project" value="UniProtKB-KW"/>
</dbReference>
<dbReference type="SMART" id="SM00364">
    <property type="entry name" value="LRR_BAC"/>
    <property type="match status" value="6"/>
</dbReference>
<evidence type="ECO:0000259" key="12">
    <source>
        <dbReference type="PROSITE" id="PS51424"/>
    </source>
</evidence>
<evidence type="ECO:0000256" key="11">
    <source>
        <dbReference type="ARBA" id="ARBA00048679"/>
    </source>
</evidence>
<dbReference type="InterPro" id="IPR055414">
    <property type="entry name" value="LRR_R13L4/SHOC2-like"/>
</dbReference>
<evidence type="ECO:0000256" key="2">
    <source>
        <dbReference type="ARBA" id="ARBA00022527"/>
    </source>
</evidence>
<keyword evidence="6" id="KW-0547">Nucleotide-binding</keyword>
<dbReference type="GO" id="GO:0005737">
    <property type="term" value="C:cytoplasm"/>
    <property type="evidence" value="ECO:0007669"/>
    <property type="project" value="TreeGrafter"/>
</dbReference>
<dbReference type="InterPro" id="IPR050216">
    <property type="entry name" value="LRR_domain-containing"/>
</dbReference>
<dbReference type="Pfam" id="PF23598">
    <property type="entry name" value="LRR_14"/>
    <property type="match status" value="1"/>
</dbReference>
<dbReference type="Gene3D" id="3.80.10.10">
    <property type="entry name" value="Ribonuclease Inhibitor"/>
    <property type="match status" value="1"/>
</dbReference>
<dbReference type="PANTHER" id="PTHR48051:SF1">
    <property type="entry name" value="RAS SUPPRESSOR PROTEIN 1"/>
    <property type="match status" value="1"/>
</dbReference>
<dbReference type="SMART" id="SM00175">
    <property type="entry name" value="RAB"/>
    <property type="match status" value="1"/>
</dbReference>
<dbReference type="InterPro" id="IPR032675">
    <property type="entry name" value="LRR_dom_sf"/>
</dbReference>
<dbReference type="PROSITE" id="PS51424">
    <property type="entry name" value="ROC"/>
    <property type="match status" value="1"/>
</dbReference>
<dbReference type="PANTHER" id="PTHR48051">
    <property type="match status" value="1"/>
</dbReference>
<dbReference type="InterPro" id="IPR001611">
    <property type="entry name" value="Leu-rich_rpt"/>
</dbReference>
<dbReference type="Pfam" id="PF25497">
    <property type="entry name" value="COR-B"/>
    <property type="match status" value="1"/>
</dbReference>
<keyword evidence="14" id="KW-1185">Reference proteome</keyword>
<evidence type="ECO:0000256" key="4">
    <source>
        <dbReference type="ARBA" id="ARBA00022679"/>
    </source>
</evidence>
<keyword evidence="3" id="KW-0433">Leucine-rich repeat</keyword>
<dbReference type="Gene3D" id="3.40.50.300">
    <property type="entry name" value="P-loop containing nucleotide triphosphate hydrolases"/>
    <property type="match status" value="1"/>
</dbReference>
<feature type="domain" description="Roc" evidence="12">
    <location>
        <begin position="222"/>
        <end position="389"/>
    </location>
</feature>
<sequence length="868" mass="97678">MTREELLRLIDQAADEGWTELSLAGLGLEELPDAIAKLSNLTKLHLFDNQIREIPAAIASLSNLTELNLFDNQIREIPAAIASLSNLTELNLGGNQITEIPAAIASLSNLTELNLFDNQIREIPAAIASLSNLTKLHLGGNQIREIPAAIAQLTNLTKLYLENNKIEKIPEFLETLPKLEILDLRGNPLPISPEVLGPANRREDPGTPAAIFNYLRQLRSGEVLPLNEAKVLLVGQGSVGKTSLINRLIDNKYNPNEPQTDGLNITNWKITVNTKTVKLNVWDFGGQEIYHATHQFFLTKRSLYILVCNCRTSEDENRLEYWLKLIESFGDASPVLIVGNKCDEQPLDINRKALRDKYPNIKAIIETSCQSDTGIDELRSAIHTEIAQLKEVYDLLPLTWFNVKQNLENLDKDFITISEYATLCATENILKETDQIQLIGLLHNLGIVLNFRDHPILQSTNILNPHWVTEGIYALLSDDDLKTKTKGILTHADFSRILDCKRYPAHRYNCLSELMGEFQLCFPLPDCKRKFLIPGILPKEEPKNTQLKGDTLEFQYHYRILPDSILSRFIVLTHEKIHNATYWRTGVMLEYREGTEVYNIARIKSDPEDKKIFIAVSGRESTRRSFLSLIRDTFNKIHNSFANLEVGQWVPVPGHPDADPLDYEELLGLEEMGENTVRLGKLKLKLDLRQLLDGYEAIEVRRKRQMGDKFSEKEYDDLVEITKLAVSRPIINKAEAQVMTQDSSKTNNFNGPMYGVIGSDNAQINSFIQNNNANTAELLQLIASMRQTAAQFPPDVRDEIIIDIEDVEAEIQKPESDRSKTRLKKRLAAILAAATATGVAIAGMTDFANNAIDLGNKLGIEVSLPSPR</sequence>
<dbReference type="GO" id="GO:0003924">
    <property type="term" value="F:GTPase activity"/>
    <property type="evidence" value="ECO:0007669"/>
    <property type="project" value="InterPro"/>
</dbReference>
<evidence type="ECO:0000256" key="10">
    <source>
        <dbReference type="ARBA" id="ARBA00047899"/>
    </source>
</evidence>
<evidence type="ECO:0000256" key="5">
    <source>
        <dbReference type="ARBA" id="ARBA00022737"/>
    </source>
</evidence>
<keyword evidence="2" id="KW-0723">Serine/threonine-protein kinase</keyword>
<dbReference type="SMART" id="SM00369">
    <property type="entry name" value="LRR_TYP"/>
    <property type="match status" value="7"/>
</dbReference>
<proteinExistence type="predicted"/>
<dbReference type="InterPro" id="IPR032171">
    <property type="entry name" value="COR-A"/>
</dbReference>
<dbReference type="InterPro" id="IPR027417">
    <property type="entry name" value="P-loop_NTPase"/>
</dbReference>
<dbReference type="Gene3D" id="1.10.10.2200">
    <property type="match status" value="1"/>
</dbReference>
<dbReference type="SUPFAM" id="SSF52058">
    <property type="entry name" value="L domain-like"/>
    <property type="match status" value="1"/>
</dbReference>
<evidence type="ECO:0000256" key="7">
    <source>
        <dbReference type="ARBA" id="ARBA00022777"/>
    </source>
</evidence>
<dbReference type="Pfam" id="PF16095">
    <property type="entry name" value="COR-A"/>
    <property type="match status" value="1"/>
</dbReference>
<keyword evidence="4" id="KW-0808">Transferase</keyword>
<dbReference type="InterPro" id="IPR005225">
    <property type="entry name" value="Small_GTP-bd"/>
</dbReference>
<gene>
    <name evidence="13" type="ORF">MiSe_69750</name>
</gene>
<dbReference type="NCBIfam" id="TIGR00231">
    <property type="entry name" value="small_GTP"/>
    <property type="match status" value="1"/>
</dbReference>
<organism evidence="13 14">
    <name type="scientific">Microseira wollei NIES-4236</name>
    <dbReference type="NCBI Taxonomy" id="2530354"/>
    <lineage>
        <taxon>Bacteria</taxon>
        <taxon>Bacillati</taxon>
        <taxon>Cyanobacteriota</taxon>
        <taxon>Cyanophyceae</taxon>
        <taxon>Oscillatoriophycideae</taxon>
        <taxon>Aerosakkonematales</taxon>
        <taxon>Aerosakkonemataceae</taxon>
        <taxon>Microseira</taxon>
    </lineage>
</organism>
<dbReference type="PROSITE" id="PS51450">
    <property type="entry name" value="LRR"/>
    <property type="match status" value="6"/>
</dbReference>
<dbReference type="Pfam" id="PF08477">
    <property type="entry name" value="Roc"/>
    <property type="match status" value="1"/>
</dbReference>
<dbReference type="EC" id="2.7.11.1" evidence="1"/>
<dbReference type="SMART" id="SM00365">
    <property type="entry name" value="LRR_SD22"/>
    <property type="match status" value="5"/>
</dbReference>
<dbReference type="SUPFAM" id="SSF52540">
    <property type="entry name" value="P-loop containing nucleoside triphosphate hydrolases"/>
    <property type="match status" value="1"/>
</dbReference>
<dbReference type="EMBL" id="BLAY01000150">
    <property type="protein sequence ID" value="GET42161.1"/>
    <property type="molecule type" value="Genomic_DNA"/>
</dbReference>